<evidence type="ECO:0000259" key="8">
    <source>
        <dbReference type="Pfam" id="PF21317"/>
    </source>
</evidence>
<dbReference type="Pfam" id="PF01301">
    <property type="entry name" value="Glyco_hydro_35"/>
    <property type="match status" value="1"/>
</dbReference>
<dbReference type="Gene3D" id="3.20.20.80">
    <property type="entry name" value="Glycosidases"/>
    <property type="match status" value="1"/>
</dbReference>
<dbReference type="InterPro" id="IPR031330">
    <property type="entry name" value="Gly_Hdrlase_35_cat"/>
</dbReference>
<dbReference type="InterPro" id="IPR017853">
    <property type="entry name" value="GH"/>
</dbReference>
<comment type="caution">
    <text evidence="10">The sequence shown here is derived from an EMBL/GenBank/DDBJ whole genome shotgun (WGS) entry which is preliminary data.</text>
</comment>
<keyword evidence="3 4" id="KW-0326">Glycosidase</keyword>
<organism evidence="10 11">
    <name type="scientific">Zasmidium cellare</name>
    <name type="common">Wine cellar mold</name>
    <name type="synonym">Racodium cellare</name>
    <dbReference type="NCBI Taxonomy" id="395010"/>
    <lineage>
        <taxon>Eukaryota</taxon>
        <taxon>Fungi</taxon>
        <taxon>Dikarya</taxon>
        <taxon>Ascomycota</taxon>
        <taxon>Pezizomycotina</taxon>
        <taxon>Dothideomycetes</taxon>
        <taxon>Dothideomycetidae</taxon>
        <taxon>Mycosphaerellales</taxon>
        <taxon>Mycosphaerellaceae</taxon>
        <taxon>Zasmidium</taxon>
    </lineage>
</organism>
<dbReference type="Pfam" id="PF21467">
    <property type="entry name" value="BetaGal_gal-bd"/>
    <property type="match status" value="1"/>
</dbReference>
<sequence>MRLSLWALLAATASAVPSPTSPHQPAFTYNNESFLLNGKPFQIRGGQIDPQRVHPAYWADRISKAKAMGLNTIFGYVYWNLLEPTPGQWNFEDRNDIAEWYRLIQEAGMYAVLRPGSYICGERDWGGLPSWLMEVPGMAIRSNNEPFLDASRNYLVRLGQEIKQLQITEGGPILMAQVENEYGSFGSPDHTYTARLADIMRDAFDLVLYTNDGGSSAVAAGQIHGVLAEIDGPPMVGFEARAQYVTDSTSLGPLLDGEYYTTWIDSWASNYTYQYTGPGGRQSFESVYSDIDYILSNNASFSLYMFHGGTNFGFENGAVYPDDYLQPVTSSYDYGSPLDESGRTISLYDGLKDVILKYVPQGERIPPSPKNLPRMKVPDVQLKPIATLFDRDILGRPTFSQSPKTMEQLGQSYGFILYEHQATEQIQGLVQPGDRPRDRVLIYVNGQRKGVMDSIYSVPNQVNVNLKRGDKLQLAVENLGRTDFGYPQLLDASRGINGSVTVGGQMLQGWTTYQLPLETAPSAQNRGWHGWPGWSQSKFPHPTNSSSVPVFYSGTFNTNCRSNDPTCDTFISIPNGIKGQVWVNGFNLGRYWIVGPQQSLYLPAPVLTSGWRQQQNEIVVLELEPKAGAQMIARGLDERVWGNNPDPDRS</sequence>
<feature type="chain" id="PRO_5045751842" description="Beta-galactosidase" evidence="6">
    <location>
        <begin position="16"/>
        <end position="650"/>
    </location>
</feature>
<evidence type="ECO:0000313" key="11">
    <source>
        <dbReference type="Proteomes" id="UP001305779"/>
    </source>
</evidence>
<dbReference type="EC" id="3.2.1.23" evidence="4"/>
<feature type="domain" description="Glycoside hydrolase 35 catalytic" evidence="7">
    <location>
        <begin position="33"/>
        <end position="356"/>
    </location>
</feature>
<dbReference type="InterPro" id="IPR008979">
    <property type="entry name" value="Galactose-bd-like_sf"/>
</dbReference>
<dbReference type="EMBL" id="JAXOVC010000010">
    <property type="protein sequence ID" value="KAK4496099.1"/>
    <property type="molecule type" value="Genomic_DNA"/>
</dbReference>
<keyword evidence="11" id="KW-1185">Reference proteome</keyword>
<evidence type="ECO:0000256" key="2">
    <source>
        <dbReference type="ARBA" id="ARBA00022801"/>
    </source>
</evidence>
<evidence type="ECO:0000256" key="1">
    <source>
        <dbReference type="ARBA" id="ARBA00009809"/>
    </source>
</evidence>
<feature type="domain" description="Beta-galactosidase galactose-binding" evidence="9">
    <location>
        <begin position="549"/>
        <end position="610"/>
    </location>
</feature>
<reference evidence="10 11" key="1">
    <citation type="journal article" date="2023" name="G3 (Bethesda)">
        <title>A chromosome-level genome assembly of Zasmidium syzygii isolated from banana leaves.</title>
        <authorList>
            <person name="van Westerhoven A.C."/>
            <person name="Mehrabi R."/>
            <person name="Talebi R."/>
            <person name="Steentjes M.B.F."/>
            <person name="Corcolon B."/>
            <person name="Chong P.A."/>
            <person name="Kema G.H.J."/>
            <person name="Seidl M.F."/>
        </authorList>
    </citation>
    <scope>NUCLEOTIDE SEQUENCE [LARGE SCALE GENOMIC DNA]</scope>
    <source>
        <strain evidence="10 11">P124</strain>
    </source>
</reference>
<dbReference type="Pfam" id="PF21317">
    <property type="entry name" value="BetaGal_ABD_1"/>
    <property type="match status" value="1"/>
</dbReference>
<proteinExistence type="inferred from homology"/>
<comment type="similarity">
    <text evidence="1 5">Belongs to the glycosyl hydrolase 35 family.</text>
</comment>
<evidence type="ECO:0000256" key="3">
    <source>
        <dbReference type="ARBA" id="ARBA00023295"/>
    </source>
</evidence>
<dbReference type="InterPro" id="IPR048912">
    <property type="entry name" value="BetaGal1-like_ABD1"/>
</dbReference>
<dbReference type="PRINTS" id="PR00742">
    <property type="entry name" value="GLHYDRLASE35"/>
</dbReference>
<dbReference type="SUPFAM" id="SSF49785">
    <property type="entry name" value="Galactose-binding domain-like"/>
    <property type="match status" value="1"/>
</dbReference>
<dbReference type="SUPFAM" id="SSF51445">
    <property type="entry name" value="(Trans)glycosidases"/>
    <property type="match status" value="1"/>
</dbReference>
<evidence type="ECO:0000313" key="10">
    <source>
        <dbReference type="EMBL" id="KAK4496099.1"/>
    </source>
</evidence>
<dbReference type="Gene3D" id="2.60.120.260">
    <property type="entry name" value="Galactose-binding domain-like"/>
    <property type="match status" value="2"/>
</dbReference>
<dbReference type="PROSITE" id="PS01182">
    <property type="entry name" value="GLYCOSYL_HYDROL_F35"/>
    <property type="match status" value="1"/>
</dbReference>
<evidence type="ECO:0000256" key="6">
    <source>
        <dbReference type="SAM" id="SignalP"/>
    </source>
</evidence>
<keyword evidence="2 4" id="KW-0378">Hydrolase</keyword>
<dbReference type="Proteomes" id="UP001305779">
    <property type="component" value="Unassembled WGS sequence"/>
</dbReference>
<dbReference type="InterPro" id="IPR001944">
    <property type="entry name" value="Glycoside_Hdrlase_35"/>
</dbReference>
<evidence type="ECO:0000256" key="5">
    <source>
        <dbReference type="RuleBase" id="RU003679"/>
    </source>
</evidence>
<name>A0ABR0E3W8_ZASCE</name>
<keyword evidence="6" id="KW-0732">Signal</keyword>
<feature type="signal peptide" evidence="6">
    <location>
        <begin position="1"/>
        <end position="15"/>
    </location>
</feature>
<dbReference type="PIRSF" id="PIRSF006336">
    <property type="entry name" value="B-gal"/>
    <property type="match status" value="1"/>
</dbReference>
<feature type="domain" description="Beta-galactosidase 1-like first all-beta" evidence="8">
    <location>
        <begin position="403"/>
        <end position="515"/>
    </location>
</feature>
<evidence type="ECO:0000256" key="4">
    <source>
        <dbReference type="RuleBase" id="RU000675"/>
    </source>
</evidence>
<protein>
    <recommendedName>
        <fullName evidence="4">Beta-galactosidase</fullName>
        <ecNumber evidence="4">3.2.1.23</ecNumber>
    </recommendedName>
</protein>
<dbReference type="InterPro" id="IPR048913">
    <property type="entry name" value="BetaGal_gal-bd"/>
</dbReference>
<gene>
    <name evidence="10" type="ORF">PRZ48_012078</name>
</gene>
<dbReference type="InterPro" id="IPR019801">
    <property type="entry name" value="Glyco_hydro_35_CS"/>
</dbReference>
<dbReference type="InterPro" id="IPR026283">
    <property type="entry name" value="B-gal_1-like"/>
</dbReference>
<dbReference type="PANTHER" id="PTHR23421">
    <property type="entry name" value="BETA-GALACTOSIDASE RELATED"/>
    <property type="match status" value="1"/>
</dbReference>
<evidence type="ECO:0000259" key="9">
    <source>
        <dbReference type="Pfam" id="PF21467"/>
    </source>
</evidence>
<accession>A0ABR0E3W8</accession>
<evidence type="ECO:0000259" key="7">
    <source>
        <dbReference type="Pfam" id="PF01301"/>
    </source>
</evidence>
<comment type="catalytic activity">
    <reaction evidence="4">
        <text>Hydrolysis of terminal non-reducing beta-D-galactose residues in beta-D-galactosides.</text>
        <dbReference type="EC" id="3.2.1.23"/>
    </reaction>
</comment>